<protein>
    <submittedName>
        <fullName evidence="2">19692_t:CDS:1</fullName>
    </submittedName>
</protein>
<gene>
    <name evidence="2" type="ORF">DERYTH_LOCUS13413</name>
</gene>
<dbReference type="Proteomes" id="UP000789405">
    <property type="component" value="Unassembled WGS sequence"/>
</dbReference>
<dbReference type="EMBL" id="CAJVPY010009402">
    <property type="protein sequence ID" value="CAG8708293.1"/>
    <property type="molecule type" value="Genomic_DNA"/>
</dbReference>
<evidence type="ECO:0000256" key="1">
    <source>
        <dbReference type="SAM" id="Coils"/>
    </source>
</evidence>
<keyword evidence="3" id="KW-1185">Reference proteome</keyword>
<organism evidence="2 3">
    <name type="scientific">Dentiscutata erythropus</name>
    <dbReference type="NCBI Taxonomy" id="1348616"/>
    <lineage>
        <taxon>Eukaryota</taxon>
        <taxon>Fungi</taxon>
        <taxon>Fungi incertae sedis</taxon>
        <taxon>Mucoromycota</taxon>
        <taxon>Glomeromycotina</taxon>
        <taxon>Glomeromycetes</taxon>
        <taxon>Diversisporales</taxon>
        <taxon>Gigasporaceae</taxon>
        <taxon>Dentiscutata</taxon>
    </lineage>
</organism>
<proteinExistence type="predicted"/>
<comment type="caution">
    <text evidence="2">The sequence shown here is derived from an EMBL/GenBank/DDBJ whole genome shotgun (WGS) entry which is preliminary data.</text>
</comment>
<dbReference type="AlphaFoldDB" id="A0A9N9N6T4"/>
<feature type="non-terminal residue" evidence="2">
    <location>
        <position position="1"/>
    </location>
</feature>
<accession>A0A9N9N6T4</accession>
<reference evidence="2" key="1">
    <citation type="submission" date="2021-06" db="EMBL/GenBank/DDBJ databases">
        <authorList>
            <person name="Kallberg Y."/>
            <person name="Tangrot J."/>
            <person name="Rosling A."/>
        </authorList>
    </citation>
    <scope>NUCLEOTIDE SEQUENCE</scope>
    <source>
        <strain evidence="2">MA453B</strain>
    </source>
</reference>
<name>A0A9N9N6T4_9GLOM</name>
<feature type="coiled-coil region" evidence="1">
    <location>
        <begin position="8"/>
        <end position="42"/>
    </location>
</feature>
<keyword evidence="1" id="KW-0175">Coiled coil</keyword>
<evidence type="ECO:0000313" key="2">
    <source>
        <dbReference type="EMBL" id="CAG8708293.1"/>
    </source>
</evidence>
<evidence type="ECO:0000313" key="3">
    <source>
        <dbReference type="Proteomes" id="UP000789405"/>
    </source>
</evidence>
<sequence length="58" mass="6874">PSNPFVKITQLTKQVEEQNIQIIELKKINSKLKEDYKKIKANLIARQVLDRDMEHILE</sequence>